<protein>
    <submittedName>
        <fullName evidence="2">DUF2927 domain-containing protein</fullName>
    </submittedName>
</protein>
<gene>
    <name evidence="2" type="ORF">HCG48_07225</name>
</gene>
<feature type="signal peptide" evidence="1">
    <location>
        <begin position="1"/>
        <end position="24"/>
    </location>
</feature>
<accession>A0A6H1TUW0</accession>
<feature type="chain" id="PRO_5026021094" evidence="1">
    <location>
        <begin position="25"/>
        <end position="261"/>
    </location>
</feature>
<reference evidence="2 3" key="1">
    <citation type="submission" date="2020-04" db="EMBL/GenBank/DDBJ databases">
        <authorList>
            <person name="Basu S."/>
            <person name="Maruthanayagam V."/>
            <person name="Chakraborty S."/>
            <person name="Pramanik A."/>
            <person name="Mukherjee J."/>
            <person name="Brink B."/>
        </authorList>
    </citation>
    <scope>NUCLEOTIDE SEQUENCE [LARGE SCALE GENOMIC DNA]</scope>
    <source>
        <strain evidence="2 3">AP17</strain>
    </source>
</reference>
<proteinExistence type="predicted"/>
<dbReference type="InterPro" id="IPR021323">
    <property type="entry name" value="DUF2927"/>
</dbReference>
<dbReference type="KEGG" id="oxy:HCG48_07225"/>
<dbReference type="Proteomes" id="UP000500857">
    <property type="component" value="Chromosome"/>
</dbReference>
<dbReference type="EMBL" id="CP051167">
    <property type="protein sequence ID" value="QIZ70394.1"/>
    <property type="molecule type" value="Genomic_DNA"/>
</dbReference>
<keyword evidence="3" id="KW-1185">Reference proteome</keyword>
<evidence type="ECO:0000313" key="2">
    <source>
        <dbReference type="EMBL" id="QIZ70394.1"/>
    </source>
</evidence>
<sequence>MNFKSFGLVAIAATGLSLSVAVSASSKLGILPAGTSVSSASVSSTTAPPPAIADRPLQRAPVAISRAYNREQIDYFLEIALGSEFGNATPKIRKWAGPISIRVAGTPTAADWQTLNGAIAELNALTEGIDLYLDADDPHAKIEIYFVPESEFNTYEPNYIPRNYGFFWTWWERDTIYRGRILIASAGITQQERSHLIREELTQSLGLMRDSSRYRDSIFFEGWTDTTAYSPLDKAVISLLYRHEIRPGMTRDRLLDLLDAQ</sequence>
<keyword evidence="1" id="KW-0732">Signal</keyword>
<evidence type="ECO:0000256" key="1">
    <source>
        <dbReference type="SAM" id="SignalP"/>
    </source>
</evidence>
<dbReference type="RefSeq" id="WP_168568549.1">
    <property type="nucleotide sequence ID" value="NZ_CP051167.1"/>
</dbReference>
<dbReference type="AlphaFoldDB" id="A0A6H1TUW0"/>
<evidence type="ECO:0000313" key="3">
    <source>
        <dbReference type="Proteomes" id="UP000500857"/>
    </source>
</evidence>
<organism evidence="2 3">
    <name type="scientific">Oxynema aestuarii AP17</name>
    <dbReference type="NCBI Taxonomy" id="2064643"/>
    <lineage>
        <taxon>Bacteria</taxon>
        <taxon>Bacillati</taxon>
        <taxon>Cyanobacteriota</taxon>
        <taxon>Cyanophyceae</taxon>
        <taxon>Oscillatoriophycideae</taxon>
        <taxon>Oscillatoriales</taxon>
        <taxon>Oscillatoriaceae</taxon>
        <taxon>Oxynema</taxon>
        <taxon>Oxynema aestuarii</taxon>
    </lineage>
</organism>
<dbReference type="Pfam" id="PF11150">
    <property type="entry name" value="DUF2927"/>
    <property type="match status" value="1"/>
</dbReference>
<name>A0A6H1TUW0_9CYAN</name>